<keyword evidence="9" id="KW-0843">Virulence</keyword>
<keyword evidence="4" id="KW-0800">Toxin</keyword>
<dbReference type="GO" id="GO:0106274">
    <property type="term" value="F:NAD+-protein-arginine ADP-ribosyltransferase activity"/>
    <property type="evidence" value="ECO:0007669"/>
    <property type="project" value="UniProtKB-EC"/>
</dbReference>
<dbReference type="EC" id="2.4.2.31" evidence="11"/>
<dbReference type="EMBL" id="CAWUFR010000034">
    <property type="protein sequence ID" value="CAK6958503.1"/>
    <property type="molecule type" value="Genomic_DNA"/>
</dbReference>
<dbReference type="GO" id="GO:0005576">
    <property type="term" value="C:extracellular region"/>
    <property type="evidence" value="ECO:0007669"/>
    <property type="project" value="UniProtKB-SubCell"/>
</dbReference>
<evidence type="ECO:0000256" key="7">
    <source>
        <dbReference type="ARBA" id="ARBA00022695"/>
    </source>
</evidence>
<dbReference type="GO" id="GO:0090729">
    <property type="term" value="F:toxin activity"/>
    <property type="evidence" value="ECO:0007669"/>
    <property type="project" value="UniProtKB-KW"/>
</dbReference>
<evidence type="ECO:0000256" key="9">
    <source>
        <dbReference type="ARBA" id="ARBA00023026"/>
    </source>
</evidence>
<organism evidence="12 13">
    <name type="scientific">Scomber scombrus</name>
    <name type="common">Atlantic mackerel</name>
    <name type="synonym">Scomber vernalis</name>
    <dbReference type="NCBI Taxonomy" id="13677"/>
    <lineage>
        <taxon>Eukaryota</taxon>
        <taxon>Metazoa</taxon>
        <taxon>Chordata</taxon>
        <taxon>Craniata</taxon>
        <taxon>Vertebrata</taxon>
        <taxon>Euteleostomi</taxon>
        <taxon>Actinopterygii</taxon>
        <taxon>Neopterygii</taxon>
        <taxon>Teleostei</taxon>
        <taxon>Neoteleostei</taxon>
        <taxon>Acanthomorphata</taxon>
        <taxon>Pelagiaria</taxon>
        <taxon>Scombriformes</taxon>
        <taxon>Scombridae</taxon>
        <taxon>Scomber</taxon>
    </lineage>
</organism>
<dbReference type="InterPro" id="IPR000768">
    <property type="entry name" value="ART"/>
</dbReference>
<evidence type="ECO:0000313" key="13">
    <source>
        <dbReference type="Proteomes" id="UP001314229"/>
    </source>
</evidence>
<dbReference type="GO" id="GO:0003950">
    <property type="term" value="F:NAD+ poly-ADP-ribosyltransferase activity"/>
    <property type="evidence" value="ECO:0007669"/>
    <property type="project" value="TreeGrafter"/>
</dbReference>
<keyword evidence="6 11" id="KW-0808">Transferase</keyword>
<accession>A0AAV1NHN6</accession>
<name>A0AAV1NHN6_SCOSC</name>
<keyword evidence="7" id="KW-0548">Nucleotidyltransferase</keyword>
<dbReference type="Gene3D" id="3.90.176.10">
    <property type="entry name" value="Toxin ADP-ribosyltransferase, Chain A, domain 1"/>
    <property type="match status" value="1"/>
</dbReference>
<dbReference type="SUPFAM" id="SSF56399">
    <property type="entry name" value="ADP-ribosylation"/>
    <property type="match status" value="1"/>
</dbReference>
<comment type="similarity">
    <text evidence="2 11">Belongs to the Arg-specific ADP-ribosyltransferase family.</text>
</comment>
<keyword evidence="11" id="KW-0520">NAD</keyword>
<dbReference type="InterPro" id="IPR050999">
    <property type="entry name" value="ADP-ribosyltransferase_ARG"/>
</dbReference>
<comment type="catalytic activity">
    <reaction evidence="10 11">
        <text>L-arginyl-[protein] + NAD(+) = N(omega)-(ADP-D-ribosyl)-L-arginyl-[protein] + nicotinamide + H(+)</text>
        <dbReference type="Rhea" id="RHEA:19149"/>
        <dbReference type="Rhea" id="RHEA-COMP:10532"/>
        <dbReference type="Rhea" id="RHEA-COMP:15087"/>
        <dbReference type="ChEBI" id="CHEBI:15378"/>
        <dbReference type="ChEBI" id="CHEBI:17154"/>
        <dbReference type="ChEBI" id="CHEBI:29965"/>
        <dbReference type="ChEBI" id="CHEBI:57540"/>
        <dbReference type="ChEBI" id="CHEBI:142554"/>
        <dbReference type="EC" id="2.4.2.31"/>
    </reaction>
</comment>
<comment type="caution">
    <text evidence="12">The sequence shown here is derived from an EMBL/GenBank/DDBJ whole genome shotgun (WGS) entry which is preliminary data.</text>
</comment>
<evidence type="ECO:0000256" key="11">
    <source>
        <dbReference type="RuleBase" id="RU361228"/>
    </source>
</evidence>
<evidence type="ECO:0000256" key="3">
    <source>
        <dbReference type="ARBA" id="ARBA00022525"/>
    </source>
</evidence>
<evidence type="ECO:0000256" key="8">
    <source>
        <dbReference type="ARBA" id="ARBA00022857"/>
    </source>
</evidence>
<keyword evidence="11" id="KW-0732">Signal</keyword>
<feature type="chain" id="PRO_5043110908" description="NAD(P)(+)--arginine ADP-ribosyltransferase" evidence="11">
    <location>
        <begin position="24"/>
        <end position="268"/>
    </location>
</feature>
<dbReference type="Proteomes" id="UP001314229">
    <property type="component" value="Unassembled WGS sequence"/>
</dbReference>
<dbReference type="PANTHER" id="PTHR10339">
    <property type="entry name" value="ADP-RIBOSYLTRANSFERASE"/>
    <property type="match status" value="1"/>
</dbReference>
<dbReference type="Pfam" id="PF01129">
    <property type="entry name" value="ART"/>
    <property type="match status" value="1"/>
</dbReference>
<evidence type="ECO:0000256" key="10">
    <source>
        <dbReference type="ARBA" id="ARBA00047597"/>
    </source>
</evidence>
<evidence type="ECO:0000256" key="4">
    <source>
        <dbReference type="ARBA" id="ARBA00022656"/>
    </source>
</evidence>
<evidence type="ECO:0000256" key="6">
    <source>
        <dbReference type="ARBA" id="ARBA00022679"/>
    </source>
</evidence>
<evidence type="ECO:0000256" key="5">
    <source>
        <dbReference type="ARBA" id="ARBA00022676"/>
    </source>
</evidence>
<dbReference type="PRINTS" id="PR00970">
    <property type="entry name" value="RIBTRNSFRASE"/>
</dbReference>
<proteinExistence type="inferred from homology"/>
<dbReference type="GO" id="GO:0016779">
    <property type="term" value="F:nucleotidyltransferase activity"/>
    <property type="evidence" value="ECO:0007669"/>
    <property type="project" value="UniProtKB-KW"/>
</dbReference>
<protein>
    <recommendedName>
        <fullName evidence="11">NAD(P)(+)--arginine ADP-ribosyltransferase</fullName>
        <ecNumber evidence="11">2.4.2.31</ecNumber>
    </recommendedName>
    <alternativeName>
        <fullName evidence="11">Mono(ADP-ribosyl)transferase</fullName>
    </alternativeName>
</protein>
<dbReference type="PANTHER" id="PTHR10339:SF25">
    <property type="entry name" value="SECRETED EXOENZYME S"/>
    <property type="match status" value="1"/>
</dbReference>
<evidence type="ECO:0000256" key="1">
    <source>
        <dbReference type="ARBA" id="ARBA00004613"/>
    </source>
</evidence>
<evidence type="ECO:0000256" key="2">
    <source>
        <dbReference type="ARBA" id="ARBA00009558"/>
    </source>
</evidence>
<dbReference type="AlphaFoldDB" id="A0AAV1NHN6"/>
<keyword evidence="5 11" id="KW-0328">Glycosyltransferase</keyword>
<reference evidence="12 13" key="1">
    <citation type="submission" date="2024-01" db="EMBL/GenBank/DDBJ databases">
        <authorList>
            <person name="Alioto T."/>
            <person name="Alioto T."/>
            <person name="Gomez Garrido J."/>
        </authorList>
    </citation>
    <scope>NUCLEOTIDE SEQUENCE [LARGE SCALE GENOMIC DNA]</scope>
</reference>
<keyword evidence="3" id="KW-0964">Secreted</keyword>
<gene>
    <name evidence="12" type="ORF">FSCOSCO3_A000373</name>
</gene>
<sequence>MWYRRKTLVAVVIFTALCYKVTAVKWLTMAPEAVDDLYKGCNTKALEMVQSGLLRQELNSSEGFQSAWGSNKCSNLIPGRVQVHTDALLAYLDKGTKFRNVFNDAVETMGGNVSTYENYFQFKSLHFLLMDSMKLQKPEQCKEMYFMTDNRYEAKNGSNVRFGRFTKVNTDPSLHEEPEGTLFFFTTCFFVNVTSFCNDFDDTAVISPTEEFTVVAAIEHDGYNEIRLKHSKMTSYHNCYMFSRSPGDVSTKWLVLVLAVFSLYFFNC</sequence>
<feature type="signal peptide" evidence="11">
    <location>
        <begin position="1"/>
        <end position="23"/>
    </location>
</feature>
<keyword evidence="13" id="KW-1185">Reference proteome</keyword>
<keyword evidence="8 11" id="KW-0521">NADP</keyword>
<comment type="subcellular location">
    <subcellularLocation>
        <location evidence="1">Secreted</location>
    </subcellularLocation>
</comment>
<evidence type="ECO:0000313" key="12">
    <source>
        <dbReference type="EMBL" id="CAK6958503.1"/>
    </source>
</evidence>